<dbReference type="FunFam" id="3.30.300.30:FF:000008">
    <property type="entry name" value="2,3-dihydroxybenzoate-AMP ligase"/>
    <property type="match status" value="1"/>
</dbReference>
<dbReference type="InterPro" id="IPR025110">
    <property type="entry name" value="AMP-bd_C"/>
</dbReference>
<dbReference type="EC" id="6.2.1.26" evidence="5"/>
<reference evidence="5" key="1">
    <citation type="submission" date="2020-02" db="EMBL/GenBank/DDBJ databases">
        <authorList>
            <person name="Meier V. D."/>
        </authorList>
    </citation>
    <scope>NUCLEOTIDE SEQUENCE</scope>
    <source>
        <strain evidence="5">AVDCRST_MAG67</strain>
    </source>
</reference>
<keyword evidence="2 5" id="KW-0436">Ligase</keyword>
<evidence type="ECO:0000259" key="4">
    <source>
        <dbReference type="Pfam" id="PF13193"/>
    </source>
</evidence>
<protein>
    <submittedName>
        <fullName evidence="5">O-succinylbenzoic acid--CoA ligase</fullName>
        <ecNumber evidence="5">6.2.1.26</ecNumber>
    </submittedName>
</protein>
<organism evidence="5">
    <name type="scientific">uncultured Solirubrobacteraceae bacterium</name>
    <dbReference type="NCBI Taxonomy" id="1162706"/>
    <lineage>
        <taxon>Bacteria</taxon>
        <taxon>Bacillati</taxon>
        <taxon>Actinomycetota</taxon>
        <taxon>Thermoleophilia</taxon>
        <taxon>Solirubrobacterales</taxon>
        <taxon>Solirubrobacteraceae</taxon>
        <taxon>environmental samples</taxon>
    </lineage>
</organism>
<name>A0A6J4TXG5_9ACTN</name>
<comment type="similarity">
    <text evidence="1">Belongs to the ATP-dependent AMP-binding enzyme family.</text>
</comment>
<dbReference type="GO" id="GO:0031956">
    <property type="term" value="F:medium-chain fatty acid-CoA ligase activity"/>
    <property type="evidence" value="ECO:0007669"/>
    <property type="project" value="TreeGrafter"/>
</dbReference>
<dbReference type="EMBL" id="CADCVQ010000178">
    <property type="protein sequence ID" value="CAA9533355.1"/>
    <property type="molecule type" value="Genomic_DNA"/>
</dbReference>
<gene>
    <name evidence="5" type="ORF">AVDCRST_MAG67-4452</name>
</gene>
<dbReference type="Gene3D" id="3.40.50.12780">
    <property type="entry name" value="N-terminal domain of ligase-like"/>
    <property type="match status" value="1"/>
</dbReference>
<dbReference type="Pfam" id="PF00501">
    <property type="entry name" value="AMP-binding"/>
    <property type="match status" value="2"/>
</dbReference>
<dbReference type="AlphaFoldDB" id="A0A6J4TXG5"/>
<dbReference type="InterPro" id="IPR000873">
    <property type="entry name" value="AMP-dep_synth/lig_dom"/>
</dbReference>
<dbReference type="SUPFAM" id="SSF56801">
    <property type="entry name" value="Acetyl-CoA synthetase-like"/>
    <property type="match status" value="1"/>
</dbReference>
<feature type="domain" description="AMP-binding enzyme C-terminal" evidence="4">
    <location>
        <begin position="345"/>
        <end position="420"/>
    </location>
</feature>
<dbReference type="InterPro" id="IPR045851">
    <property type="entry name" value="AMP-bd_C_sf"/>
</dbReference>
<proteinExistence type="inferred from homology"/>
<evidence type="ECO:0000256" key="1">
    <source>
        <dbReference type="ARBA" id="ARBA00006432"/>
    </source>
</evidence>
<evidence type="ECO:0000259" key="3">
    <source>
        <dbReference type="Pfam" id="PF00501"/>
    </source>
</evidence>
<evidence type="ECO:0000313" key="5">
    <source>
        <dbReference type="EMBL" id="CAA9533355.1"/>
    </source>
</evidence>
<dbReference type="GO" id="GO:0008756">
    <property type="term" value="F:o-succinylbenzoate-CoA ligase activity"/>
    <property type="evidence" value="ECO:0007669"/>
    <property type="project" value="UniProtKB-EC"/>
</dbReference>
<dbReference type="PANTHER" id="PTHR43201">
    <property type="entry name" value="ACYL-COA SYNTHETASE"/>
    <property type="match status" value="1"/>
</dbReference>
<dbReference type="InterPro" id="IPR042099">
    <property type="entry name" value="ANL_N_sf"/>
</dbReference>
<dbReference type="Gene3D" id="3.30.300.30">
    <property type="match status" value="1"/>
</dbReference>
<feature type="domain" description="AMP-dependent synthetase/ligase" evidence="3">
    <location>
        <begin position="119"/>
        <end position="277"/>
    </location>
</feature>
<evidence type="ECO:0000256" key="2">
    <source>
        <dbReference type="ARBA" id="ARBA00022598"/>
    </source>
</evidence>
<dbReference type="Pfam" id="PF13193">
    <property type="entry name" value="AMP-binding_C"/>
    <property type="match status" value="1"/>
</dbReference>
<dbReference type="GO" id="GO:0006631">
    <property type="term" value="P:fatty acid metabolic process"/>
    <property type="evidence" value="ECO:0007669"/>
    <property type="project" value="TreeGrafter"/>
</dbReference>
<accession>A0A6J4TXG5</accession>
<dbReference type="PANTHER" id="PTHR43201:SF5">
    <property type="entry name" value="MEDIUM-CHAIN ACYL-COA LIGASE ACSF2, MITOCHONDRIAL"/>
    <property type="match status" value="1"/>
</dbReference>
<sequence>MLVESWLARAARTRPAAIALRAEDGVLRYGELHEAAIAAAQRLSALGVAPGDRVGIALPARRAFAETLHGCLLLGAPAVPVDLRLRPAERRARTADCAALVCEPLEGLVDPTAPISGTHDLDATASVVHTSGTTRGPRPVKLTYGNWLWSALGSAAALGVARDDAWLCTLPLSHVGGLSILVRSAIYATSVVLHERFDAEAAADEVATRATLVSVVPTTLARLLDAGLRHPPRLRAALVGGAPIAAALLQLAAAAGVPAVSTYGLTEACSQVTTGGPALFCTRVRIGPAREILVAGPTVAPGALDDDGWLHTGDEGAIDGAGNLVVTGRAGDTIITGGENVAPAEVEAVLESHPAVAEAAVHGAPDPEWGERVVATVVLRAGQTATEEELRSYCRVRLAGYMMPRVYRFSPQLPRTVSGKLLRRSLEE</sequence>
<feature type="domain" description="AMP-dependent synthetase/ligase" evidence="3">
    <location>
        <begin position="8"/>
        <end position="99"/>
    </location>
</feature>